<keyword evidence="2" id="KW-0732">Signal</keyword>
<evidence type="ECO:0000256" key="1">
    <source>
        <dbReference type="SAM" id="MobiDB-lite"/>
    </source>
</evidence>
<feature type="region of interest" description="Disordered" evidence="1">
    <location>
        <begin position="591"/>
        <end position="620"/>
    </location>
</feature>
<sequence length="790" mass="84553">MTRRKVPRARRAIARLSAALIGMTACWGLQPTTATAAVQATYYASPEAKGTGDCSTPENACSLEAAKEKVRPLTAAMTGDLVVELAGGTYVLPDKLTFDSGDSGTNDHDVIYRAKAGENVVLSGGYTIPKGTWTEDKDNPEKHIWKASLLDSKGEVALNNTRQLWVDGQRADLASAAASEVFGTMEEDTDKKGFTFTSDKTKGWTNPETANVVYSPAGNPWRHSVCPLSSVSDSRVIVTNPCQDNANHGNHWGALGVPTAVENHKELLSSPGQFAIDPVAHEIYYIPREGQTMSTATAVAGKLQTLVNLAGTPDKPVEHIQFTGLGFKHATWLLDDYGVVDAQANVRFTKYAADRKPSSTEFGADNVGLLPANITCHTCKNVSFSGNTFEHLGGSGLGFDGGGNDNSVTGNVITDVSGNGVQIGAGDIYKEPATIESNYAVKNNYVHNVANEYIGGVGILATRVKHTSISHNNVFNVPYTGISLGWGWGYNSSTMVDNHVDNNYVHNVQTSAMRDGGAIYVLGTQGASPRSTIKGNYLEQNSQDFASLYLDNGSSYWDVENNVVGGYTPHWAFVQNGDRIAHDNVVQNNYIGSDAGSSHESTVPDSTSDPQSTNKAGLTTWPTEAQNIISNAGLEPAYAGLLNGPAQTNLAYKKETFVSSSYSPSYEGSKANDERGLDSQGNASLWSSTADDANAYWETDLGASHSLSSVQILFRQDHDAPTQRQDFEVRVSDKKDMSTDYTVACKVGGTPLPHASTYNCPLSGKSGQYVAVVRTAGKSFALEEVRVFGH</sequence>
<evidence type="ECO:0000313" key="4">
    <source>
        <dbReference type="EMBL" id="WAU03766.1"/>
    </source>
</evidence>
<dbReference type="SUPFAM" id="SSF49785">
    <property type="entry name" value="Galactose-binding domain-like"/>
    <property type="match status" value="1"/>
</dbReference>
<gene>
    <name evidence="4" type="ORF">STRNI_001945</name>
</gene>
<evidence type="ECO:0000313" key="5">
    <source>
        <dbReference type="Proteomes" id="UP001210169"/>
    </source>
</evidence>
<dbReference type="SUPFAM" id="SSF51126">
    <property type="entry name" value="Pectin lyase-like"/>
    <property type="match status" value="1"/>
</dbReference>
<reference evidence="4 5" key="1">
    <citation type="submission" date="2022-12" db="EMBL/GenBank/DDBJ databases">
        <authorList>
            <person name="Ruckert C."/>
            <person name="Busche T."/>
            <person name="Kalinowski J."/>
            <person name="Wittmann C."/>
        </authorList>
    </citation>
    <scope>NUCLEOTIDE SEQUENCE [LARGE SCALE GENOMIC DNA]</scope>
    <source>
        <strain evidence="4 5">DSM 40276</strain>
    </source>
</reference>
<feature type="chain" id="PRO_5046330004" evidence="2">
    <location>
        <begin position="37"/>
        <end position="790"/>
    </location>
</feature>
<dbReference type="InterPro" id="IPR006626">
    <property type="entry name" value="PbH1"/>
</dbReference>
<name>A0ABY7IXS6_STRNI</name>
<dbReference type="InterPro" id="IPR008979">
    <property type="entry name" value="Galactose-bd-like_sf"/>
</dbReference>
<feature type="signal peptide" evidence="2">
    <location>
        <begin position="1"/>
        <end position="36"/>
    </location>
</feature>
<dbReference type="PROSITE" id="PS50022">
    <property type="entry name" value="FA58C_3"/>
    <property type="match status" value="1"/>
</dbReference>
<dbReference type="Pfam" id="PF13229">
    <property type="entry name" value="Beta_helix"/>
    <property type="match status" value="1"/>
</dbReference>
<dbReference type="InterPro" id="IPR039448">
    <property type="entry name" value="Beta_helix"/>
</dbReference>
<evidence type="ECO:0000259" key="3">
    <source>
        <dbReference type="PROSITE" id="PS50022"/>
    </source>
</evidence>
<dbReference type="EMBL" id="CP114203">
    <property type="protein sequence ID" value="WAU03766.1"/>
    <property type="molecule type" value="Genomic_DNA"/>
</dbReference>
<dbReference type="GeneID" id="301331135"/>
<accession>A0ABY7IXS6</accession>
<organism evidence="4 5">
    <name type="scientific">Streptomyces nigrescens</name>
    <dbReference type="NCBI Taxonomy" id="1920"/>
    <lineage>
        <taxon>Bacteria</taxon>
        <taxon>Bacillati</taxon>
        <taxon>Actinomycetota</taxon>
        <taxon>Actinomycetes</taxon>
        <taxon>Kitasatosporales</taxon>
        <taxon>Streptomycetaceae</taxon>
        <taxon>Streptomyces</taxon>
    </lineage>
</organism>
<evidence type="ECO:0000256" key="2">
    <source>
        <dbReference type="SAM" id="SignalP"/>
    </source>
</evidence>
<dbReference type="SMART" id="SM00710">
    <property type="entry name" value="PbH1"/>
    <property type="match status" value="7"/>
</dbReference>
<dbReference type="PROSITE" id="PS51257">
    <property type="entry name" value="PROKAR_LIPOPROTEIN"/>
    <property type="match status" value="1"/>
</dbReference>
<dbReference type="RefSeq" id="WP_277410973.1">
    <property type="nucleotide sequence ID" value="NZ_CP114203.1"/>
</dbReference>
<dbReference type="Gene3D" id="2.160.20.10">
    <property type="entry name" value="Single-stranded right-handed beta-helix, Pectin lyase-like"/>
    <property type="match status" value="2"/>
</dbReference>
<dbReference type="PANTHER" id="PTHR36453:SF1">
    <property type="entry name" value="RIGHT HANDED BETA HELIX DOMAIN-CONTAINING PROTEIN"/>
    <property type="match status" value="1"/>
</dbReference>
<protein>
    <submittedName>
        <fullName evidence="4">Right-handed parallel beta-helix repeat-containing protein</fullName>
    </submittedName>
</protein>
<dbReference type="InterPro" id="IPR000421">
    <property type="entry name" value="FA58C"/>
</dbReference>
<dbReference type="Proteomes" id="UP001210169">
    <property type="component" value="Chromosome"/>
</dbReference>
<dbReference type="InterPro" id="IPR012334">
    <property type="entry name" value="Pectin_lyas_fold"/>
</dbReference>
<feature type="region of interest" description="Disordered" evidence="1">
    <location>
        <begin position="661"/>
        <end position="683"/>
    </location>
</feature>
<dbReference type="InterPro" id="IPR011050">
    <property type="entry name" value="Pectin_lyase_fold/virulence"/>
</dbReference>
<dbReference type="Gene3D" id="2.60.120.260">
    <property type="entry name" value="Galactose-binding domain-like"/>
    <property type="match status" value="1"/>
</dbReference>
<feature type="domain" description="F5/8 type C" evidence="3">
    <location>
        <begin position="633"/>
        <end position="742"/>
    </location>
</feature>
<dbReference type="Pfam" id="PF22633">
    <property type="entry name" value="F5_F8_type_C_2"/>
    <property type="match status" value="1"/>
</dbReference>
<proteinExistence type="predicted"/>
<dbReference type="PANTHER" id="PTHR36453">
    <property type="entry name" value="SECRETED PROTEIN-RELATED"/>
    <property type="match status" value="1"/>
</dbReference>
<keyword evidence="5" id="KW-1185">Reference proteome</keyword>